<name>A0A2G3PL31_WILMA</name>
<evidence type="ECO:0000256" key="1">
    <source>
        <dbReference type="ARBA" id="ARBA00023002"/>
    </source>
</evidence>
<dbReference type="InterPro" id="IPR009100">
    <property type="entry name" value="AcylCoA_DH/oxidase_NM_dom_sf"/>
</dbReference>
<dbReference type="EMBL" id="PEBD01000008">
    <property type="protein sequence ID" value="PHV66504.1"/>
    <property type="molecule type" value="Genomic_DNA"/>
</dbReference>
<gene>
    <name evidence="4" type="ORF">CSW57_09275</name>
</gene>
<dbReference type="GO" id="GO:0050660">
    <property type="term" value="F:flavin adenine dinucleotide binding"/>
    <property type="evidence" value="ECO:0007669"/>
    <property type="project" value="InterPro"/>
</dbReference>
<dbReference type="Pfam" id="PF08028">
    <property type="entry name" value="Acyl-CoA_dh_2"/>
    <property type="match status" value="1"/>
</dbReference>
<dbReference type="InterPro" id="IPR036250">
    <property type="entry name" value="AcylCo_DH-like_C"/>
</dbReference>
<dbReference type="Gene3D" id="1.20.140.10">
    <property type="entry name" value="Butyryl-CoA Dehydrogenase, subunit A, domain 3"/>
    <property type="match status" value="1"/>
</dbReference>
<reference evidence="4 5" key="1">
    <citation type="submission" date="2017-10" db="EMBL/GenBank/DDBJ databases">
        <title>The draft genome sequence of Williamsia sp. BULT 1.1 isolated from the semi-arid grassland soils from South Africa.</title>
        <authorList>
            <person name="Kabwe M.H."/>
            <person name="Govender N."/>
            <person name="Mutseka Lunga P."/>
            <person name="Vikram S."/>
            <person name="Makhalanyane T.P."/>
        </authorList>
    </citation>
    <scope>NUCLEOTIDE SEQUENCE [LARGE SCALE GENOMIC DNA]</scope>
    <source>
        <strain evidence="4 5">BULT 1.1</strain>
    </source>
</reference>
<accession>A0A2G3PL31</accession>
<evidence type="ECO:0000259" key="3">
    <source>
        <dbReference type="Pfam" id="PF08028"/>
    </source>
</evidence>
<keyword evidence="1" id="KW-0560">Oxidoreductase</keyword>
<dbReference type="Gene3D" id="1.10.540.10">
    <property type="entry name" value="Acyl-CoA dehydrogenase/oxidase, N-terminal domain"/>
    <property type="match status" value="1"/>
</dbReference>
<protein>
    <submittedName>
        <fullName evidence="4">Flavin-dependent monooxygenase</fullName>
    </submittedName>
</protein>
<comment type="caution">
    <text evidence="4">The sequence shown here is derived from an EMBL/GenBank/DDBJ whole genome shotgun (WGS) entry which is preliminary data.</text>
</comment>
<dbReference type="GO" id="GO:0004497">
    <property type="term" value="F:monooxygenase activity"/>
    <property type="evidence" value="ECO:0007669"/>
    <property type="project" value="UniProtKB-KW"/>
</dbReference>
<organism evidence="4 5">
    <name type="scientific">Williamsia marianensis</name>
    <dbReference type="NCBI Taxonomy" id="85044"/>
    <lineage>
        <taxon>Bacteria</taxon>
        <taxon>Bacillati</taxon>
        <taxon>Actinomycetota</taxon>
        <taxon>Actinomycetes</taxon>
        <taxon>Mycobacteriales</taxon>
        <taxon>Nocardiaceae</taxon>
        <taxon>Williamsia</taxon>
    </lineage>
</organism>
<dbReference type="Pfam" id="PF02771">
    <property type="entry name" value="Acyl-CoA_dh_N"/>
    <property type="match status" value="1"/>
</dbReference>
<dbReference type="InterPro" id="IPR046373">
    <property type="entry name" value="Acyl-CoA_Oxase/DH_mid-dom_sf"/>
</dbReference>
<dbReference type="PIRSF" id="PIRSF016578">
    <property type="entry name" value="HsaA"/>
    <property type="match status" value="1"/>
</dbReference>
<dbReference type="Gene3D" id="2.40.110.10">
    <property type="entry name" value="Butyryl-CoA Dehydrogenase, subunit A, domain 2"/>
    <property type="match status" value="1"/>
</dbReference>
<dbReference type="SUPFAM" id="SSF47203">
    <property type="entry name" value="Acyl-CoA dehydrogenase C-terminal domain-like"/>
    <property type="match status" value="1"/>
</dbReference>
<feature type="domain" description="Acyl-CoA dehydrogenase C-terminal" evidence="3">
    <location>
        <begin position="234"/>
        <end position="366"/>
    </location>
</feature>
<evidence type="ECO:0000313" key="4">
    <source>
        <dbReference type="EMBL" id="PHV66504.1"/>
    </source>
</evidence>
<evidence type="ECO:0000313" key="5">
    <source>
        <dbReference type="Proteomes" id="UP000225108"/>
    </source>
</evidence>
<dbReference type="AlphaFoldDB" id="A0A2G3PL31"/>
<dbReference type="GO" id="GO:0003995">
    <property type="term" value="F:acyl-CoA dehydrogenase activity"/>
    <property type="evidence" value="ECO:0007669"/>
    <property type="project" value="TreeGrafter"/>
</dbReference>
<evidence type="ECO:0000259" key="2">
    <source>
        <dbReference type="Pfam" id="PF02771"/>
    </source>
</evidence>
<dbReference type="InterPro" id="IPR013107">
    <property type="entry name" value="Acyl-CoA_DH_C"/>
</dbReference>
<dbReference type="Proteomes" id="UP000225108">
    <property type="component" value="Unassembled WGS sequence"/>
</dbReference>
<feature type="domain" description="Acyl-CoA dehydrogenase/oxidase N-terminal" evidence="2">
    <location>
        <begin position="15"/>
        <end position="82"/>
    </location>
</feature>
<dbReference type="PANTHER" id="PTHR43884:SF12">
    <property type="entry name" value="ISOVALERYL-COA DEHYDROGENASE, MITOCHONDRIAL-RELATED"/>
    <property type="match status" value="1"/>
</dbReference>
<dbReference type="InterPro" id="IPR013786">
    <property type="entry name" value="AcylCoA_DH/ox_N"/>
</dbReference>
<dbReference type="RefSeq" id="WP_099382544.1">
    <property type="nucleotide sequence ID" value="NZ_PEBD01000008.1"/>
</dbReference>
<dbReference type="SUPFAM" id="SSF56645">
    <property type="entry name" value="Acyl-CoA dehydrogenase NM domain-like"/>
    <property type="match status" value="1"/>
</dbReference>
<dbReference type="NCBIfam" id="NF045629">
    <property type="entry name" value="monooxsub_HsaA"/>
    <property type="match status" value="1"/>
</dbReference>
<sequence>MTNETLHSVRDLLPDIADQAQVVDETRRVSDDVIEDLQNTGVLRMLQPKRYGGSEIDPVEFYEVVRAISGACGSTGWIVSVLGVHPWHLALFDQRAQEDVWGHNRLELVSSAYAPMGQLLPVEGGYELSGTWKFSSGCDHASWALLGALQFGAEGRPVDFMTVLVPRADYTIHDVWDVVGMRGTASNEITVAKAFVPEHRTIRNYETAQLRGPGQKINSGPLYRLPFATIFTSAIAAPIVGVVAGCHESYVGVMRERVRLSLGGGRFAEDHVAQVSVARAASEIDAATLQMDRNVREMWDLARVGEDLPMWMRLRARRDQVRATERALEAIDLLFKTAGGNSLTRGNPIERAWRDAHAGSVHVANEPERALALYGRDAFGLPVEDNLV</sequence>
<dbReference type="PANTHER" id="PTHR43884">
    <property type="entry name" value="ACYL-COA DEHYDROGENASE"/>
    <property type="match status" value="1"/>
</dbReference>
<keyword evidence="4" id="KW-0503">Monooxygenase</keyword>
<dbReference type="InterPro" id="IPR054617">
    <property type="entry name" value="HsaA"/>
</dbReference>
<dbReference type="InterPro" id="IPR037069">
    <property type="entry name" value="AcylCoA_DH/ox_N_sf"/>
</dbReference>
<proteinExistence type="predicted"/>